<evidence type="ECO:0000313" key="3">
    <source>
        <dbReference type="Proteomes" id="UP001165363"/>
    </source>
</evidence>
<dbReference type="RefSeq" id="WP_249847805.1">
    <property type="nucleotide sequence ID" value="NZ_JAMGBD010000001.1"/>
</dbReference>
<reference evidence="2" key="1">
    <citation type="submission" date="2022-05" db="EMBL/GenBank/DDBJ databases">
        <authorList>
            <person name="Jo J.-H."/>
            <person name="Im W.-T."/>
        </authorList>
    </citation>
    <scope>NUCLEOTIDE SEQUENCE</scope>
    <source>
        <strain evidence="2">SE158</strain>
    </source>
</reference>
<dbReference type="Proteomes" id="UP001165363">
    <property type="component" value="Unassembled WGS sequence"/>
</dbReference>
<accession>A0ABT0RM94</accession>
<keyword evidence="3" id="KW-1185">Reference proteome</keyword>
<feature type="transmembrane region" description="Helical" evidence="1">
    <location>
        <begin position="110"/>
        <end position="128"/>
    </location>
</feature>
<evidence type="ECO:0000313" key="2">
    <source>
        <dbReference type="EMBL" id="MCL6683762.1"/>
    </source>
</evidence>
<keyword evidence="1" id="KW-0812">Transmembrane</keyword>
<evidence type="ECO:0000256" key="1">
    <source>
        <dbReference type="SAM" id="Phobius"/>
    </source>
</evidence>
<name>A0ABT0RM94_9SPHN</name>
<gene>
    <name evidence="2" type="ORF">LZ536_07595</name>
</gene>
<protein>
    <submittedName>
        <fullName evidence="2">DUF2065 domain-containing protein</fullName>
    </submittedName>
</protein>
<dbReference type="EMBL" id="JAMGBD010000001">
    <property type="protein sequence ID" value="MCL6683762.1"/>
    <property type="molecule type" value="Genomic_DNA"/>
</dbReference>
<sequence>MTTAIPLTLHLLVLIGLYELAAGIAGFTGRIDWRAMMEEFERSPSLAFVTGFVVFVIGGVMIMNHHHWTDLLAIIVSAIAWIALVEGLLIMIAARPLLIFFRPVVVNQRMISLFAATFGIVLIILGLTGRADPIAI</sequence>
<keyword evidence="1" id="KW-1133">Transmembrane helix</keyword>
<organism evidence="2 3">
    <name type="scientific">Sphingomonas alba</name>
    <dbReference type="NCBI Taxonomy" id="2908208"/>
    <lineage>
        <taxon>Bacteria</taxon>
        <taxon>Pseudomonadati</taxon>
        <taxon>Pseudomonadota</taxon>
        <taxon>Alphaproteobacteria</taxon>
        <taxon>Sphingomonadales</taxon>
        <taxon>Sphingomonadaceae</taxon>
        <taxon>Sphingomonas</taxon>
    </lineage>
</organism>
<proteinExistence type="predicted"/>
<feature type="transmembrane region" description="Helical" evidence="1">
    <location>
        <begin position="45"/>
        <end position="64"/>
    </location>
</feature>
<keyword evidence="1" id="KW-0472">Membrane</keyword>
<feature type="transmembrane region" description="Helical" evidence="1">
    <location>
        <begin position="71"/>
        <end position="98"/>
    </location>
</feature>
<comment type="caution">
    <text evidence="2">The sequence shown here is derived from an EMBL/GenBank/DDBJ whole genome shotgun (WGS) entry which is preliminary data.</text>
</comment>